<dbReference type="Proteomes" id="UP000288805">
    <property type="component" value="Unassembled WGS sequence"/>
</dbReference>
<sequence length="535" mass="61950">MKIPDPLGLAWVFFSHFLDPSDTTSLHENWHGFRHINISMPFSLIKVQHPSWINHPKTSLNIDKSTFKCTHCNKTDSTSLDIPQFQSNDSWFHPLDLSHKKLFPQPMDIQTRQTIGCGIKREKLYYLDLQSKDSNKLQQALMTDGSEEEKKKSELWLWHRRLGHASFDYLFQYTKQNGVAQWKNQHLLEVVRASLIAAKIPISYWGEAITSTIYLINRGKYHKEIQTLDYDYHIYEEDESGQSELVNQEAGELDMSGQQFGSEYVFTEIPNQSSSVEGVLNLEPDPFMKRLPHLHNRVTENDPEERKALQNYLFREFEMKDLGPLKYFLGIEVSRSSEGIFCLKERKIPETYGRLMYLAHTRPDLAYALSVVSQYMHNPGEQHMNAVMRILRYLKNAPGKGILFAKNVDHQSIKVYTDADWAGAVDDRRSTSGYFTFVGGNLVTWKSYLSRQPIRLFCDNKVACDIAHNPVQHDRTKHVEVDIFFIKEKLNDKIVELPKIRSENQLADILTKAVSSQVFSKFLDKLGMCDIYAPT</sequence>
<comment type="caution">
    <text evidence="2">The sequence shown here is derived from an EMBL/GenBank/DDBJ whole genome shotgun (WGS) entry which is preliminary data.</text>
</comment>
<name>A0A438HQM8_VITVI</name>
<dbReference type="InterPro" id="IPR043502">
    <property type="entry name" value="DNA/RNA_pol_sf"/>
</dbReference>
<evidence type="ECO:0000313" key="3">
    <source>
        <dbReference type="Proteomes" id="UP000288805"/>
    </source>
</evidence>
<proteinExistence type="predicted"/>
<dbReference type="AlphaFoldDB" id="A0A438HQM8"/>
<reference evidence="2 3" key="1">
    <citation type="journal article" date="2018" name="PLoS Genet.">
        <title>Population sequencing reveals clonal diversity and ancestral inbreeding in the grapevine cultivar Chardonnay.</title>
        <authorList>
            <person name="Roach M.J."/>
            <person name="Johnson D.L."/>
            <person name="Bohlmann J."/>
            <person name="van Vuuren H.J."/>
            <person name="Jones S.J."/>
            <person name="Pretorius I.S."/>
            <person name="Schmidt S.A."/>
            <person name="Borneman A.R."/>
        </authorList>
    </citation>
    <scope>NUCLEOTIDE SEQUENCE [LARGE SCALE GENOMIC DNA]</scope>
    <source>
        <strain evidence="3">cv. Chardonnay</strain>
        <tissue evidence="2">Leaf</tissue>
    </source>
</reference>
<gene>
    <name evidence="2" type="primary">RE1_276</name>
    <name evidence="2" type="ORF">CK203_042815</name>
</gene>
<organism evidence="2 3">
    <name type="scientific">Vitis vinifera</name>
    <name type="common">Grape</name>
    <dbReference type="NCBI Taxonomy" id="29760"/>
    <lineage>
        <taxon>Eukaryota</taxon>
        <taxon>Viridiplantae</taxon>
        <taxon>Streptophyta</taxon>
        <taxon>Embryophyta</taxon>
        <taxon>Tracheophyta</taxon>
        <taxon>Spermatophyta</taxon>
        <taxon>Magnoliopsida</taxon>
        <taxon>eudicotyledons</taxon>
        <taxon>Gunneridae</taxon>
        <taxon>Pentapetalae</taxon>
        <taxon>rosids</taxon>
        <taxon>Vitales</taxon>
        <taxon>Vitaceae</taxon>
        <taxon>Viteae</taxon>
        <taxon>Vitis</taxon>
    </lineage>
</organism>
<dbReference type="PANTHER" id="PTHR11439">
    <property type="entry name" value="GAG-POL-RELATED RETROTRANSPOSON"/>
    <property type="match status" value="1"/>
</dbReference>
<dbReference type="EMBL" id="QGNW01000190">
    <property type="protein sequence ID" value="RVW86761.1"/>
    <property type="molecule type" value="Genomic_DNA"/>
</dbReference>
<dbReference type="Pfam" id="PF13976">
    <property type="entry name" value="gag_pre-integrs"/>
    <property type="match status" value="1"/>
</dbReference>
<dbReference type="CDD" id="cd09272">
    <property type="entry name" value="RNase_HI_RT_Ty1"/>
    <property type="match status" value="1"/>
</dbReference>
<accession>A0A438HQM8</accession>
<dbReference type="InterPro" id="IPR025724">
    <property type="entry name" value="GAG-pre-integrase_dom"/>
</dbReference>
<dbReference type="PANTHER" id="PTHR11439:SF467">
    <property type="entry name" value="INTEGRASE CATALYTIC DOMAIN-CONTAINING PROTEIN"/>
    <property type="match status" value="1"/>
</dbReference>
<evidence type="ECO:0000313" key="2">
    <source>
        <dbReference type="EMBL" id="RVW86761.1"/>
    </source>
</evidence>
<feature type="domain" description="GAG-pre-integrase" evidence="1">
    <location>
        <begin position="123"/>
        <end position="175"/>
    </location>
</feature>
<evidence type="ECO:0000259" key="1">
    <source>
        <dbReference type="Pfam" id="PF13976"/>
    </source>
</evidence>
<protein>
    <submittedName>
        <fullName evidence="2">Retrovirus-related Pol polyprotein from transposon RE1</fullName>
    </submittedName>
</protein>
<dbReference type="SUPFAM" id="SSF56672">
    <property type="entry name" value="DNA/RNA polymerases"/>
    <property type="match status" value="1"/>
</dbReference>